<dbReference type="InterPro" id="IPR013783">
    <property type="entry name" value="Ig-like_fold"/>
</dbReference>
<evidence type="ECO:0000259" key="1">
    <source>
        <dbReference type="PROSITE" id="PS50835"/>
    </source>
</evidence>
<accession>A0AAV8WZM5</accession>
<sequence length="108" mass="11881">MKLQEFRLMLVFKINTNYNGNSSLICNEFRLPLTSPSFVMEPPARLEFSNSSGGWLDCSASGSPQPSIDWLSVDGTSVGDVSGIRRVLRNGTLFLQPFAAPVLPPRHP</sequence>
<evidence type="ECO:0000313" key="2">
    <source>
        <dbReference type="EMBL" id="KAJ8931984.1"/>
    </source>
</evidence>
<dbReference type="EMBL" id="JANEYF010004175">
    <property type="protein sequence ID" value="KAJ8931984.1"/>
    <property type="molecule type" value="Genomic_DNA"/>
</dbReference>
<evidence type="ECO:0000313" key="3">
    <source>
        <dbReference type="Proteomes" id="UP001162156"/>
    </source>
</evidence>
<comment type="caution">
    <text evidence="2">The sequence shown here is derived from an EMBL/GenBank/DDBJ whole genome shotgun (WGS) entry which is preliminary data.</text>
</comment>
<protein>
    <recommendedName>
        <fullName evidence="1">Ig-like domain-containing protein</fullName>
    </recommendedName>
</protein>
<dbReference type="Gene3D" id="2.60.40.10">
    <property type="entry name" value="Immunoglobulins"/>
    <property type="match status" value="1"/>
</dbReference>
<dbReference type="AlphaFoldDB" id="A0AAV8WZM5"/>
<gene>
    <name evidence="2" type="ORF">NQ314_015060</name>
</gene>
<dbReference type="Proteomes" id="UP001162156">
    <property type="component" value="Unassembled WGS sequence"/>
</dbReference>
<organism evidence="2 3">
    <name type="scientific">Rhamnusium bicolor</name>
    <dbReference type="NCBI Taxonomy" id="1586634"/>
    <lineage>
        <taxon>Eukaryota</taxon>
        <taxon>Metazoa</taxon>
        <taxon>Ecdysozoa</taxon>
        <taxon>Arthropoda</taxon>
        <taxon>Hexapoda</taxon>
        <taxon>Insecta</taxon>
        <taxon>Pterygota</taxon>
        <taxon>Neoptera</taxon>
        <taxon>Endopterygota</taxon>
        <taxon>Coleoptera</taxon>
        <taxon>Polyphaga</taxon>
        <taxon>Cucujiformia</taxon>
        <taxon>Chrysomeloidea</taxon>
        <taxon>Cerambycidae</taxon>
        <taxon>Lepturinae</taxon>
        <taxon>Rhagiini</taxon>
        <taxon>Rhamnusium</taxon>
    </lineage>
</organism>
<reference evidence="2" key="1">
    <citation type="journal article" date="2023" name="Insect Mol. Biol.">
        <title>Genome sequencing provides insights into the evolution of gene families encoding plant cell wall-degrading enzymes in longhorned beetles.</title>
        <authorList>
            <person name="Shin N.R."/>
            <person name="Okamura Y."/>
            <person name="Kirsch R."/>
            <person name="Pauchet Y."/>
        </authorList>
    </citation>
    <scope>NUCLEOTIDE SEQUENCE</scope>
    <source>
        <strain evidence="2">RBIC_L_NR</strain>
    </source>
</reference>
<dbReference type="InterPro" id="IPR036179">
    <property type="entry name" value="Ig-like_dom_sf"/>
</dbReference>
<dbReference type="PROSITE" id="PS50835">
    <property type="entry name" value="IG_LIKE"/>
    <property type="match status" value="1"/>
</dbReference>
<dbReference type="SUPFAM" id="SSF48726">
    <property type="entry name" value="Immunoglobulin"/>
    <property type="match status" value="1"/>
</dbReference>
<name>A0AAV8WZM5_9CUCU</name>
<keyword evidence="3" id="KW-1185">Reference proteome</keyword>
<proteinExistence type="predicted"/>
<dbReference type="InterPro" id="IPR007110">
    <property type="entry name" value="Ig-like_dom"/>
</dbReference>
<feature type="domain" description="Ig-like" evidence="1">
    <location>
        <begin position="36"/>
        <end position="71"/>
    </location>
</feature>